<protein>
    <recommendedName>
        <fullName evidence="3">Bacteriophage T5 Orf172 DNA-binding domain-containing protein</fullName>
    </recommendedName>
</protein>
<keyword evidence="1" id="KW-0175">Coiled coil</keyword>
<organism evidence="4 5">
    <name type="scientific">Sphaeroforma arctica JP610</name>
    <dbReference type="NCBI Taxonomy" id="667725"/>
    <lineage>
        <taxon>Eukaryota</taxon>
        <taxon>Ichthyosporea</taxon>
        <taxon>Ichthyophonida</taxon>
        <taxon>Sphaeroforma</taxon>
    </lineage>
</organism>
<feature type="domain" description="Bacteriophage T5 Orf172 DNA-binding" evidence="3">
    <location>
        <begin position="171"/>
        <end position="252"/>
    </location>
</feature>
<dbReference type="RefSeq" id="XP_014155329.1">
    <property type="nucleotide sequence ID" value="XM_014299854.1"/>
</dbReference>
<dbReference type="InterPro" id="IPR018306">
    <property type="entry name" value="Phage_T5_Orf172_DNA-bd"/>
</dbReference>
<accession>A0A0L0FX64</accession>
<keyword evidence="2" id="KW-0472">Membrane</keyword>
<keyword evidence="2" id="KW-0812">Transmembrane</keyword>
<sequence>MEPPTTDKSWRIVENCPVQIDTETNGDIGLSSIHVVGDRTVADTFFSAKGVANLVGVANTQTVYNSIPNEYRVKIKINNTCFVYLDTTGLMMYIMSSKRGRQTTYIQWIMKIVAAYFTSDVAKIQDLVKPVLQVTLGSRGISMIDSGIYMIYIGKVRDLKHLCATLPASCSNDDDVYKYGKSDNIHRRMGEHSVSFKDADLKYAVYIASHLTSTAERAVSSLISSRSAATRFPMNKHREIFSVPAAMAKSLLGEVVHTCRQVSAGGLAEEQRLAAELERVKEGIIADNKLYEKTRATEAKYASQLADMTARENESLRSTLRASEEARKAAEEAHKAAEDVRLDLSQKLASSQAQLIELSMLAPARETVWVVILYVFKLLMNNLAALGVTTTIFPKIRS</sequence>
<evidence type="ECO:0000256" key="2">
    <source>
        <dbReference type="SAM" id="Phobius"/>
    </source>
</evidence>
<gene>
    <name evidence="4" type="ORF">SARC_06243</name>
</gene>
<reference evidence="4 5" key="1">
    <citation type="submission" date="2011-02" db="EMBL/GenBank/DDBJ databases">
        <title>The Genome Sequence of Sphaeroforma arctica JP610.</title>
        <authorList>
            <consortium name="The Broad Institute Genome Sequencing Platform"/>
            <person name="Russ C."/>
            <person name="Cuomo C."/>
            <person name="Young S.K."/>
            <person name="Zeng Q."/>
            <person name="Gargeya S."/>
            <person name="Alvarado L."/>
            <person name="Berlin A."/>
            <person name="Chapman S.B."/>
            <person name="Chen Z."/>
            <person name="Freedman E."/>
            <person name="Gellesch M."/>
            <person name="Goldberg J."/>
            <person name="Griggs A."/>
            <person name="Gujja S."/>
            <person name="Heilman E."/>
            <person name="Heiman D."/>
            <person name="Howarth C."/>
            <person name="Mehta T."/>
            <person name="Neiman D."/>
            <person name="Pearson M."/>
            <person name="Roberts A."/>
            <person name="Saif S."/>
            <person name="Shea T."/>
            <person name="Shenoy N."/>
            <person name="Sisk P."/>
            <person name="Stolte C."/>
            <person name="Sykes S."/>
            <person name="White J."/>
            <person name="Yandava C."/>
            <person name="Burger G."/>
            <person name="Gray M.W."/>
            <person name="Holland P.W.H."/>
            <person name="King N."/>
            <person name="Lang F.B.F."/>
            <person name="Roger A.J."/>
            <person name="Ruiz-Trillo I."/>
            <person name="Haas B."/>
            <person name="Nusbaum C."/>
            <person name="Birren B."/>
        </authorList>
    </citation>
    <scope>NUCLEOTIDE SEQUENCE [LARGE SCALE GENOMIC DNA]</scope>
    <source>
        <strain evidence="4 5">JP610</strain>
    </source>
</reference>
<evidence type="ECO:0000313" key="4">
    <source>
        <dbReference type="EMBL" id="KNC81427.1"/>
    </source>
</evidence>
<keyword evidence="5" id="KW-1185">Reference proteome</keyword>
<evidence type="ECO:0000313" key="5">
    <source>
        <dbReference type="Proteomes" id="UP000054560"/>
    </source>
</evidence>
<dbReference type="Proteomes" id="UP000054560">
    <property type="component" value="Unassembled WGS sequence"/>
</dbReference>
<dbReference type="EMBL" id="KQ242034">
    <property type="protein sequence ID" value="KNC81427.1"/>
    <property type="molecule type" value="Genomic_DNA"/>
</dbReference>
<feature type="transmembrane region" description="Helical" evidence="2">
    <location>
        <begin position="368"/>
        <end position="393"/>
    </location>
</feature>
<dbReference type="Pfam" id="PF10544">
    <property type="entry name" value="T5orf172"/>
    <property type="match status" value="1"/>
</dbReference>
<feature type="coiled-coil region" evidence="1">
    <location>
        <begin position="313"/>
        <end position="347"/>
    </location>
</feature>
<dbReference type="AlphaFoldDB" id="A0A0L0FX64"/>
<evidence type="ECO:0000256" key="1">
    <source>
        <dbReference type="SAM" id="Coils"/>
    </source>
</evidence>
<evidence type="ECO:0000259" key="3">
    <source>
        <dbReference type="Pfam" id="PF10544"/>
    </source>
</evidence>
<proteinExistence type="predicted"/>
<dbReference type="GeneID" id="25906747"/>
<name>A0A0L0FX64_9EUKA</name>
<keyword evidence="2" id="KW-1133">Transmembrane helix</keyword>